<organism evidence="7 8">
    <name type="scientific">Thermobaculum terrenum (strain ATCC BAA-798 / CCMEE 7001 / YNP1)</name>
    <dbReference type="NCBI Taxonomy" id="525904"/>
    <lineage>
        <taxon>Bacteria</taxon>
        <taxon>Bacillati</taxon>
        <taxon>Chloroflexota</taxon>
        <taxon>Chloroflexia</taxon>
        <taxon>Candidatus Thermobaculales</taxon>
        <taxon>Candidatus Thermobaculaceae</taxon>
        <taxon>Thermobaculum</taxon>
    </lineage>
</organism>
<dbReference type="eggNOG" id="COG0526">
    <property type="taxonomic scope" value="Bacteria"/>
</dbReference>
<evidence type="ECO:0000256" key="5">
    <source>
        <dbReference type="ARBA" id="ARBA00023284"/>
    </source>
</evidence>
<dbReference type="Proteomes" id="UP000000323">
    <property type="component" value="Chromosome 1"/>
</dbReference>
<name>D1CE06_THET1</name>
<dbReference type="HOGENOM" id="CLU_042529_11_4_0"/>
<keyword evidence="5" id="KW-0676">Redox-active center</keyword>
<sequence length="188" mass="20576">MNAARWLVAGILAGVLVLLILFGYGLAKQREGDTLEQGARIVSVGGDVPIEPHPAPDFTLKGFDGKQVKLSDYKGKVVIVNFWASWCPPCAEEAPTLESGWQKFKNEGVVFLGVNLWDDPQNAEQFIEDNDLTYINGTTKTGTATEYGLTGIPETYVIDKNGQVIRRWRGPLTDHELANLVEAGLSSK</sequence>
<proteinExistence type="predicted"/>
<dbReference type="PROSITE" id="PS51352">
    <property type="entry name" value="THIOREDOXIN_2"/>
    <property type="match status" value="1"/>
</dbReference>
<feature type="domain" description="Thioredoxin" evidence="6">
    <location>
        <begin position="49"/>
        <end position="186"/>
    </location>
</feature>
<dbReference type="GO" id="GO:0016209">
    <property type="term" value="F:antioxidant activity"/>
    <property type="evidence" value="ECO:0007669"/>
    <property type="project" value="InterPro"/>
</dbReference>
<dbReference type="STRING" id="525904.Tter_0240"/>
<dbReference type="PANTHER" id="PTHR42852">
    <property type="entry name" value="THIOL:DISULFIDE INTERCHANGE PROTEIN DSBE"/>
    <property type="match status" value="1"/>
</dbReference>
<gene>
    <name evidence="7" type="ordered locus">Tter_0240</name>
</gene>
<evidence type="ECO:0000313" key="8">
    <source>
        <dbReference type="Proteomes" id="UP000000323"/>
    </source>
</evidence>
<dbReference type="GO" id="GO:0016491">
    <property type="term" value="F:oxidoreductase activity"/>
    <property type="evidence" value="ECO:0007669"/>
    <property type="project" value="InterPro"/>
</dbReference>
<dbReference type="GO" id="GO:0030313">
    <property type="term" value="C:cell envelope"/>
    <property type="evidence" value="ECO:0007669"/>
    <property type="project" value="UniProtKB-SubCell"/>
</dbReference>
<dbReference type="Pfam" id="PF00578">
    <property type="entry name" value="AhpC-TSA"/>
    <property type="match status" value="1"/>
</dbReference>
<keyword evidence="4" id="KW-1015">Disulfide bond</keyword>
<dbReference type="InterPro" id="IPR036249">
    <property type="entry name" value="Thioredoxin-like_sf"/>
</dbReference>
<dbReference type="SUPFAM" id="SSF52833">
    <property type="entry name" value="Thioredoxin-like"/>
    <property type="match status" value="1"/>
</dbReference>
<dbReference type="InterPro" id="IPR013766">
    <property type="entry name" value="Thioredoxin_domain"/>
</dbReference>
<evidence type="ECO:0000256" key="2">
    <source>
        <dbReference type="ARBA" id="ARBA00022748"/>
    </source>
</evidence>
<reference evidence="8" key="1">
    <citation type="journal article" date="2010" name="Stand. Genomic Sci.">
        <title>Complete genome sequence of 'Thermobaculum terrenum' type strain (YNP1).</title>
        <authorList>
            <person name="Kiss H."/>
            <person name="Cleland D."/>
            <person name="Lapidus A."/>
            <person name="Lucas S."/>
            <person name="Glavina Del Rio T."/>
            <person name="Nolan M."/>
            <person name="Tice H."/>
            <person name="Han C."/>
            <person name="Goodwin L."/>
            <person name="Pitluck S."/>
            <person name="Liolios K."/>
            <person name="Ivanova N."/>
            <person name="Mavromatis K."/>
            <person name="Ovchinnikova G."/>
            <person name="Pati A."/>
            <person name="Chen A."/>
            <person name="Palaniappan K."/>
            <person name="Land M."/>
            <person name="Hauser L."/>
            <person name="Chang Y."/>
            <person name="Jeffries C."/>
            <person name="Lu M."/>
            <person name="Brettin T."/>
            <person name="Detter J."/>
            <person name="Goker M."/>
            <person name="Tindall B."/>
            <person name="Beck B."/>
            <person name="McDermott T."/>
            <person name="Woyke T."/>
            <person name="Bristow J."/>
            <person name="Eisen J."/>
            <person name="Markowitz V."/>
            <person name="Hugenholtz P."/>
            <person name="Kyrpides N."/>
            <person name="Klenk H."/>
            <person name="Cheng J."/>
        </authorList>
    </citation>
    <scope>NUCLEOTIDE SEQUENCE [LARGE SCALE GENOMIC DNA]</scope>
    <source>
        <strain evidence="8">ATCC BAA-798 / YNP1</strain>
    </source>
</reference>
<evidence type="ECO:0000256" key="1">
    <source>
        <dbReference type="ARBA" id="ARBA00004196"/>
    </source>
</evidence>
<dbReference type="EMBL" id="CP001825">
    <property type="protein sequence ID" value="ACZ41162.1"/>
    <property type="molecule type" value="Genomic_DNA"/>
</dbReference>
<dbReference type="InterPro" id="IPR017937">
    <property type="entry name" value="Thioredoxin_CS"/>
</dbReference>
<dbReference type="PANTHER" id="PTHR42852:SF6">
    <property type="entry name" value="THIOL:DISULFIDE INTERCHANGE PROTEIN DSBE"/>
    <property type="match status" value="1"/>
</dbReference>
<comment type="subcellular location">
    <subcellularLocation>
        <location evidence="1">Cell envelope</location>
    </subcellularLocation>
</comment>
<dbReference type="GO" id="GO:0017004">
    <property type="term" value="P:cytochrome complex assembly"/>
    <property type="evidence" value="ECO:0007669"/>
    <property type="project" value="UniProtKB-KW"/>
</dbReference>
<evidence type="ECO:0000256" key="3">
    <source>
        <dbReference type="ARBA" id="ARBA00022968"/>
    </source>
</evidence>
<keyword evidence="8" id="KW-1185">Reference proteome</keyword>
<accession>D1CE06</accession>
<evidence type="ECO:0000259" key="6">
    <source>
        <dbReference type="PROSITE" id="PS51352"/>
    </source>
</evidence>
<keyword evidence="3" id="KW-0812">Transmembrane</keyword>
<evidence type="ECO:0000256" key="4">
    <source>
        <dbReference type="ARBA" id="ARBA00023157"/>
    </source>
</evidence>
<evidence type="ECO:0000313" key="7">
    <source>
        <dbReference type="EMBL" id="ACZ41162.1"/>
    </source>
</evidence>
<dbReference type="Gene3D" id="3.40.30.10">
    <property type="entry name" value="Glutaredoxin"/>
    <property type="match status" value="1"/>
</dbReference>
<dbReference type="KEGG" id="ttr:Tter_0240"/>
<keyword evidence="3" id="KW-0735">Signal-anchor</keyword>
<dbReference type="AlphaFoldDB" id="D1CE06"/>
<protein>
    <submittedName>
        <fullName evidence="7">Redoxin domain protein</fullName>
    </submittedName>
</protein>
<dbReference type="InterPro" id="IPR000866">
    <property type="entry name" value="AhpC/TSA"/>
</dbReference>
<keyword evidence="2" id="KW-0201">Cytochrome c-type biogenesis</keyword>
<dbReference type="RefSeq" id="WP_012874197.1">
    <property type="nucleotide sequence ID" value="NC_013525.1"/>
</dbReference>
<dbReference type="PROSITE" id="PS00194">
    <property type="entry name" value="THIOREDOXIN_1"/>
    <property type="match status" value="1"/>
</dbReference>
<dbReference type="InterPro" id="IPR050553">
    <property type="entry name" value="Thioredoxin_ResA/DsbE_sf"/>
</dbReference>
<dbReference type="OrthoDB" id="9794348at2"/>
<dbReference type="CDD" id="cd02966">
    <property type="entry name" value="TlpA_like_family"/>
    <property type="match status" value="1"/>
</dbReference>